<dbReference type="RefSeq" id="XP_009167668.1">
    <property type="nucleotide sequence ID" value="XM_009169404.1"/>
</dbReference>
<sequence>MALVHAIIISGDGSWHRGDGLGFCGGFALPVCQQRTKDVDLDKWPKDSGSHGPVQIRGCVDWVCTGRRMIKQKSLLWRFRPFCHERPISGVISLHRTTHPFVMVSTTNGHVLIDLLLEESSDDCSRSCPESIQKLHSEEQGSCTGPGAPADDFSIWVAGAIAAFMRLHRL</sequence>
<reference evidence="1 2" key="1">
    <citation type="submission" date="2013-11" db="EMBL/GenBank/DDBJ databases">
        <title>Opisthorchis viverrini - life in the bile duct.</title>
        <authorList>
            <person name="Young N.D."/>
            <person name="Nagarajan N."/>
            <person name="Lin S.J."/>
            <person name="Korhonen P.K."/>
            <person name="Jex A.R."/>
            <person name="Hall R.S."/>
            <person name="Safavi-Hemami H."/>
            <person name="Kaewkong W."/>
            <person name="Bertrand D."/>
            <person name="Gao S."/>
            <person name="Seet Q."/>
            <person name="Wongkham S."/>
            <person name="Teh B.T."/>
            <person name="Wongkham C."/>
            <person name="Intapan P.M."/>
            <person name="Maleewong W."/>
            <person name="Yang X."/>
            <person name="Hu M."/>
            <person name="Wang Z."/>
            <person name="Hofmann A."/>
            <person name="Sternberg P.W."/>
            <person name="Tan P."/>
            <person name="Wang J."/>
            <person name="Gasser R.B."/>
        </authorList>
    </citation>
    <scope>NUCLEOTIDE SEQUENCE [LARGE SCALE GENOMIC DNA]</scope>
</reference>
<keyword evidence="2" id="KW-1185">Reference proteome</keyword>
<organism evidence="1 2">
    <name type="scientific">Opisthorchis viverrini</name>
    <name type="common">Southeast Asian liver fluke</name>
    <dbReference type="NCBI Taxonomy" id="6198"/>
    <lineage>
        <taxon>Eukaryota</taxon>
        <taxon>Metazoa</taxon>
        <taxon>Spiralia</taxon>
        <taxon>Lophotrochozoa</taxon>
        <taxon>Platyhelminthes</taxon>
        <taxon>Trematoda</taxon>
        <taxon>Digenea</taxon>
        <taxon>Opisthorchiida</taxon>
        <taxon>Opisthorchiata</taxon>
        <taxon>Opisthorchiidae</taxon>
        <taxon>Opisthorchis</taxon>
    </lineage>
</organism>
<dbReference type="CTD" id="20318804"/>
<dbReference type="GeneID" id="20318804"/>
<dbReference type="AlphaFoldDB" id="A0A074ZMG2"/>
<gene>
    <name evidence="1" type="ORF">T265_04622</name>
</gene>
<dbReference type="Proteomes" id="UP000054324">
    <property type="component" value="Unassembled WGS sequence"/>
</dbReference>
<evidence type="ECO:0000313" key="2">
    <source>
        <dbReference type="Proteomes" id="UP000054324"/>
    </source>
</evidence>
<evidence type="ECO:0000313" key="1">
    <source>
        <dbReference type="EMBL" id="KER28578.1"/>
    </source>
</evidence>
<protein>
    <submittedName>
        <fullName evidence="1">Uncharacterized protein</fullName>
    </submittedName>
</protein>
<accession>A0A074ZMG2</accession>
<dbReference type="EMBL" id="KL596696">
    <property type="protein sequence ID" value="KER28578.1"/>
    <property type="molecule type" value="Genomic_DNA"/>
</dbReference>
<name>A0A074ZMG2_OPIVI</name>
<dbReference type="KEGG" id="ovi:T265_04622"/>
<proteinExistence type="predicted"/>